<dbReference type="AlphaFoldDB" id="A0AAI8MDE3"/>
<dbReference type="KEGG" id="brs:S23_27900"/>
<proteinExistence type="predicted"/>
<evidence type="ECO:0000313" key="1">
    <source>
        <dbReference type="EMBL" id="BAL76002.1"/>
    </source>
</evidence>
<name>A0AAI8MDE3_9BRAD</name>
<gene>
    <name evidence="1" type="ORF">S23_27900</name>
</gene>
<organism evidence="1 2">
    <name type="scientific">Bradyrhizobium cosmicum</name>
    <dbReference type="NCBI Taxonomy" id="1404864"/>
    <lineage>
        <taxon>Bacteria</taxon>
        <taxon>Pseudomonadati</taxon>
        <taxon>Pseudomonadota</taxon>
        <taxon>Alphaproteobacteria</taxon>
        <taxon>Hyphomicrobiales</taxon>
        <taxon>Nitrobacteraceae</taxon>
        <taxon>Bradyrhizobium</taxon>
    </lineage>
</organism>
<sequence>MKTVLMSRTFDYRPRRGVIVVYAAGQRYERVPEAAVRAIVAAGAGEVIEKPEQGK</sequence>
<evidence type="ECO:0000313" key="2">
    <source>
        <dbReference type="Proteomes" id="UP000007886"/>
    </source>
</evidence>
<protein>
    <submittedName>
        <fullName evidence="1">Uncharacterized protein</fullName>
    </submittedName>
</protein>
<dbReference type="RefSeq" id="WP_015685322.1">
    <property type="nucleotide sequence ID" value="NC_017082.1"/>
</dbReference>
<dbReference type="EMBL" id="AP012279">
    <property type="protein sequence ID" value="BAL76002.1"/>
    <property type="molecule type" value="Genomic_DNA"/>
</dbReference>
<reference evidence="1 2" key="1">
    <citation type="journal article" date="2012" name="Microbes Environ.">
        <title>Complete genome sequence of Bradyrhizobium sp. S23321: insights into symbiosis evolution in soil oligotrophs.</title>
        <authorList>
            <person name="Okubo T."/>
            <person name="Tsukui T."/>
            <person name="Maita H."/>
            <person name="Okamoto S."/>
            <person name="Oshima K."/>
            <person name="Fujisawa T."/>
            <person name="Saito A."/>
            <person name="Futamata H."/>
            <person name="Hattori R."/>
            <person name="Shimomura Y."/>
            <person name="Haruta S."/>
            <person name="Morimoto S."/>
            <person name="Wang Y."/>
            <person name="Sakai Y."/>
            <person name="Hattori M."/>
            <person name="Aizawa S."/>
            <person name="Nagashima K.V.P."/>
            <person name="Masuda S."/>
            <person name="Hattori T."/>
            <person name="Yamashita A."/>
            <person name="Bao Z."/>
            <person name="Hayatsu M."/>
            <person name="Kajiya-Kanegae H."/>
            <person name="Yoshinaga I."/>
            <person name="Sakamoto K."/>
            <person name="Toyota K."/>
            <person name="Nakao M."/>
            <person name="Kohara M."/>
            <person name="Anda M."/>
            <person name="Niwa R."/>
            <person name="Jung-Hwan P."/>
            <person name="Sameshima-Saito R."/>
            <person name="Tokuda S."/>
            <person name="Yamamoto S."/>
            <person name="Yamamoto S."/>
            <person name="Yokoyama T."/>
            <person name="Akutsu T."/>
            <person name="Nakamura Y."/>
            <person name="Nakahira-Yanaka Y."/>
            <person name="Takada Hoshino Y."/>
            <person name="Hirakawa H."/>
            <person name="Mitsui H."/>
            <person name="Terasawa K."/>
            <person name="Itakura M."/>
            <person name="Sato S."/>
            <person name="Ikeda-Ohtsubo W."/>
            <person name="Sakakura N."/>
            <person name="Kaminuma E."/>
            <person name="Minamisawa K."/>
        </authorList>
    </citation>
    <scope>NUCLEOTIDE SEQUENCE [LARGE SCALE GENOMIC DNA]</scope>
    <source>
        <strain evidence="1 2">S23321</strain>
    </source>
</reference>
<accession>A0AAI8MDE3</accession>
<dbReference type="Proteomes" id="UP000007886">
    <property type="component" value="Chromosome"/>
</dbReference>
<keyword evidence="2" id="KW-1185">Reference proteome</keyword>